<dbReference type="GO" id="GO:0005737">
    <property type="term" value="C:cytoplasm"/>
    <property type="evidence" value="ECO:0007669"/>
    <property type="project" value="TreeGrafter"/>
</dbReference>
<dbReference type="CDD" id="cd06849">
    <property type="entry name" value="lipoyl_domain"/>
    <property type="match status" value="1"/>
</dbReference>
<dbReference type="Proteomes" id="UP000183508">
    <property type="component" value="Unassembled WGS sequence"/>
</dbReference>
<evidence type="ECO:0000256" key="4">
    <source>
        <dbReference type="SAM" id="MobiDB-lite"/>
    </source>
</evidence>
<reference evidence="7" key="1">
    <citation type="submission" date="2016-10" db="EMBL/GenBank/DDBJ databases">
        <authorList>
            <person name="Varghese N."/>
        </authorList>
    </citation>
    <scope>NUCLEOTIDE SEQUENCE [LARGE SCALE GENOMIC DNA]</scope>
    <source>
        <strain evidence="7">DSM 17980</strain>
    </source>
</reference>
<protein>
    <submittedName>
        <fullName evidence="6">Pyruvate dehydrogenase E2 component (Dihydrolipoamide acetyltransferase)</fullName>
    </submittedName>
</protein>
<comment type="cofactor">
    <cofactor evidence="1">
        <name>(R)-lipoate</name>
        <dbReference type="ChEBI" id="CHEBI:83088"/>
    </cofactor>
</comment>
<evidence type="ECO:0000259" key="5">
    <source>
        <dbReference type="PROSITE" id="PS50968"/>
    </source>
</evidence>
<dbReference type="InterPro" id="IPR000089">
    <property type="entry name" value="Biotin_lipoyl"/>
</dbReference>
<name>A0A1I7L447_9BACL</name>
<feature type="domain" description="Lipoyl-binding" evidence="5">
    <location>
        <begin position="2"/>
        <end position="77"/>
    </location>
</feature>
<accession>A0A1I7L447</accession>
<keyword evidence="6" id="KW-0670">Pyruvate</keyword>
<feature type="region of interest" description="Disordered" evidence="4">
    <location>
        <begin position="80"/>
        <end position="133"/>
    </location>
</feature>
<evidence type="ECO:0000313" key="7">
    <source>
        <dbReference type="Proteomes" id="UP000183508"/>
    </source>
</evidence>
<dbReference type="Pfam" id="PF00364">
    <property type="entry name" value="Biotin_lipoyl"/>
    <property type="match status" value="1"/>
</dbReference>
<evidence type="ECO:0000256" key="1">
    <source>
        <dbReference type="ARBA" id="ARBA00001938"/>
    </source>
</evidence>
<keyword evidence="2 6" id="KW-0808">Transferase</keyword>
<dbReference type="GO" id="GO:0031405">
    <property type="term" value="F:lipoic acid binding"/>
    <property type="evidence" value="ECO:0007669"/>
    <property type="project" value="TreeGrafter"/>
</dbReference>
<evidence type="ECO:0000256" key="3">
    <source>
        <dbReference type="ARBA" id="ARBA00023315"/>
    </source>
</evidence>
<gene>
    <name evidence="6" type="ORF">SAMN05421543_12444</name>
</gene>
<evidence type="ECO:0000256" key="2">
    <source>
        <dbReference type="ARBA" id="ARBA00022679"/>
    </source>
</evidence>
<dbReference type="AlphaFoldDB" id="A0A1I7L447"/>
<dbReference type="STRING" id="392015.SAMN05421543_12444"/>
<sequence length="133" mass="13952">MVYRWALPDLGEGVHEGEVVRWHVAPGEPVAMDQVLAEIQTDKALVEIPSPVAGRVLRVLVPEGAVVPVGTVLVEIETEPGQAVAPAAATEGRTGAGGTASGEGGRRRHPARRAHPEGPRLPRRPARTRSASA</sequence>
<proteinExistence type="predicted"/>
<dbReference type="InterPro" id="IPR011053">
    <property type="entry name" value="Single_hybrid_motif"/>
</dbReference>
<organism evidence="6 7">
    <name type="scientific">Alicyclobacillus macrosporangiidus</name>
    <dbReference type="NCBI Taxonomy" id="392015"/>
    <lineage>
        <taxon>Bacteria</taxon>
        <taxon>Bacillati</taxon>
        <taxon>Bacillota</taxon>
        <taxon>Bacilli</taxon>
        <taxon>Bacillales</taxon>
        <taxon>Alicyclobacillaceae</taxon>
        <taxon>Alicyclobacillus</taxon>
    </lineage>
</organism>
<dbReference type="PANTHER" id="PTHR43178">
    <property type="entry name" value="DIHYDROLIPOAMIDE ACETYLTRANSFERASE COMPONENT OF PYRUVATE DEHYDROGENASE COMPLEX"/>
    <property type="match status" value="1"/>
</dbReference>
<dbReference type="EMBL" id="FPBV01000024">
    <property type="protein sequence ID" value="SFV04481.1"/>
    <property type="molecule type" value="Genomic_DNA"/>
</dbReference>
<evidence type="ECO:0000313" key="6">
    <source>
        <dbReference type="EMBL" id="SFV04481.1"/>
    </source>
</evidence>
<dbReference type="PROSITE" id="PS50968">
    <property type="entry name" value="BIOTINYL_LIPOYL"/>
    <property type="match status" value="1"/>
</dbReference>
<keyword evidence="3" id="KW-0012">Acyltransferase</keyword>
<keyword evidence="7" id="KW-1185">Reference proteome</keyword>
<feature type="compositionally biased region" description="Gly residues" evidence="4">
    <location>
        <begin position="94"/>
        <end position="103"/>
    </location>
</feature>
<dbReference type="GO" id="GO:0016407">
    <property type="term" value="F:acetyltransferase activity"/>
    <property type="evidence" value="ECO:0007669"/>
    <property type="project" value="TreeGrafter"/>
</dbReference>
<dbReference type="InterPro" id="IPR050743">
    <property type="entry name" value="2-oxoacid_DH_E2_comp"/>
</dbReference>
<dbReference type="PANTHER" id="PTHR43178:SF5">
    <property type="entry name" value="LIPOAMIDE ACYLTRANSFERASE COMPONENT OF BRANCHED-CHAIN ALPHA-KETO ACID DEHYDROGENASE COMPLEX, MITOCHONDRIAL"/>
    <property type="match status" value="1"/>
</dbReference>
<dbReference type="RefSeq" id="WP_245784046.1">
    <property type="nucleotide sequence ID" value="NZ_FPBV01000024.1"/>
</dbReference>
<dbReference type="Gene3D" id="2.40.50.100">
    <property type="match status" value="1"/>
</dbReference>
<dbReference type="SUPFAM" id="SSF51230">
    <property type="entry name" value="Single hybrid motif"/>
    <property type="match status" value="1"/>
</dbReference>